<evidence type="ECO:0000256" key="4">
    <source>
        <dbReference type="ARBA" id="ARBA00005225"/>
    </source>
</evidence>
<evidence type="ECO:0000313" key="18">
    <source>
        <dbReference type="Proteomes" id="UP001145087"/>
    </source>
</evidence>
<evidence type="ECO:0000256" key="8">
    <source>
        <dbReference type="ARBA" id="ARBA00022679"/>
    </source>
</evidence>
<dbReference type="InterPro" id="IPR043129">
    <property type="entry name" value="ATPase_NBD"/>
</dbReference>
<feature type="binding site" evidence="16">
    <location>
        <position position="172"/>
    </location>
    <ligand>
        <name>substrate</name>
    </ligand>
</feature>
<evidence type="ECO:0000256" key="1">
    <source>
        <dbReference type="ARBA" id="ARBA00001206"/>
    </source>
</evidence>
<dbReference type="InterPro" id="IPR004619">
    <property type="entry name" value="Type_III_PanK"/>
</dbReference>
<evidence type="ECO:0000256" key="5">
    <source>
        <dbReference type="ARBA" id="ARBA00011738"/>
    </source>
</evidence>
<comment type="catalytic activity">
    <reaction evidence="1 16">
        <text>(R)-pantothenate + ATP = (R)-4'-phosphopantothenate + ADP + H(+)</text>
        <dbReference type="Rhea" id="RHEA:16373"/>
        <dbReference type="ChEBI" id="CHEBI:10986"/>
        <dbReference type="ChEBI" id="CHEBI:15378"/>
        <dbReference type="ChEBI" id="CHEBI:29032"/>
        <dbReference type="ChEBI" id="CHEBI:30616"/>
        <dbReference type="ChEBI" id="CHEBI:456216"/>
        <dbReference type="EC" id="2.7.1.33"/>
    </reaction>
</comment>
<keyword evidence="9 16" id="KW-0547">Nucleotide-binding</keyword>
<dbReference type="HAMAP" id="MF_01274">
    <property type="entry name" value="Pantothen_kinase_3"/>
    <property type="match status" value="1"/>
</dbReference>
<reference evidence="17" key="1">
    <citation type="submission" date="2022-11" db="EMBL/GenBank/DDBJ databases">
        <title>Marilongibacter aestuarii gen. nov., sp. nov., isolated from tidal flat sediment.</title>
        <authorList>
            <person name="Jiayan W."/>
        </authorList>
    </citation>
    <scope>NUCLEOTIDE SEQUENCE</scope>
    <source>
        <strain evidence="17">Z1-6</strain>
    </source>
</reference>
<comment type="pathway">
    <text evidence="4 16">Cofactor biosynthesis; coenzyme A biosynthesis; CoA from (R)-pantothenate: step 1/5.</text>
</comment>
<dbReference type="GO" id="GO:0004594">
    <property type="term" value="F:pantothenate kinase activity"/>
    <property type="evidence" value="ECO:0007669"/>
    <property type="project" value="UniProtKB-UniRule"/>
</dbReference>
<feature type="binding site" evidence="16">
    <location>
        <position position="120"/>
    </location>
    <ligand>
        <name>ATP</name>
        <dbReference type="ChEBI" id="CHEBI:30616"/>
    </ligand>
</feature>
<proteinExistence type="inferred from homology"/>
<comment type="caution">
    <text evidence="17">The sequence shown here is derived from an EMBL/GenBank/DDBJ whole genome shotgun (WGS) entry which is preliminary data.</text>
</comment>
<evidence type="ECO:0000256" key="15">
    <source>
        <dbReference type="ARBA" id="ARBA00040883"/>
    </source>
</evidence>
<evidence type="ECO:0000313" key="17">
    <source>
        <dbReference type="EMBL" id="MCY1721277.1"/>
    </source>
</evidence>
<dbReference type="Pfam" id="PF03309">
    <property type="entry name" value="Pan_kinase"/>
    <property type="match status" value="1"/>
</dbReference>
<evidence type="ECO:0000256" key="6">
    <source>
        <dbReference type="ARBA" id="ARBA00012102"/>
    </source>
</evidence>
<evidence type="ECO:0000256" key="2">
    <source>
        <dbReference type="ARBA" id="ARBA00001958"/>
    </source>
</evidence>
<name>A0A9X3F7Q2_9BACT</name>
<keyword evidence="13 16" id="KW-0173">Coenzyme A biosynthesis</keyword>
<keyword evidence="18" id="KW-1185">Reference proteome</keyword>
<dbReference type="AlphaFoldDB" id="A0A9X3F7Q2"/>
<comment type="cofactor">
    <cofactor evidence="2">
        <name>K(+)</name>
        <dbReference type="ChEBI" id="CHEBI:29103"/>
    </cofactor>
</comment>
<comment type="subcellular location">
    <subcellularLocation>
        <location evidence="3 16">Cytoplasm</location>
    </subcellularLocation>
</comment>
<organism evidence="17 18">
    <name type="scientific">Draconibacterium aestuarii</name>
    <dbReference type="NCBI Taxonomy" id="2998507"/>
    <lineage>
        <taxon>Bacteria</taxon>
        <taxon>Pseudomonadati</taxon>
        <taxon>Bacteroidota</taxon>
        <taxon>Bacteroidia</taxon>
        <taxon>Marinilabiliales</taxon>
        <taxon>Prolixibacteraceae</taxon>
        <taxon>Draconibacterium</taxon>
    </lineage>
</organism>
<dbReference type="EC" id="2.7.1.33" evidence="6 16"/>
<dbReference type="SUPFAM" id="SSF53067">
    <property type="entry name" value="Actin-like ATPase domain"/>
    <property type="match status" value="2"/>
</dbReference>
<keyword evidence="8 16" id="KW-0808">Transferase</keyword>
<evidence type="ECO:0000256" key="3">
    <source>
        <dbReference type="ARBA" id="ARBA00004496"/>
    </source>
</evidence>
<feature type="binding site" evidence="16">
    <location>
        <begin position="94"/>
        <end position="97"/>
    </location>
    <ligand>
        <name>substrate</name>
    </ligand>
</feature>
<evidence type="ECO:0000256" key="10">
    <source>
        <dbReference type="ARBA" id="ARBA00022777"/>
    </source>
</evidence>
<gene>
    <name evidence="16" type="primary">coaX</name>
    <name evidence="17" type="ORF">OU798_13040</name>
</gene>
<evidence type="ECO:0000256" key="9">
    <source>
        <dbReference type="ARBA" id="ARBA00022741"/>
    </source>
</evidence>
<keyword evidence="12 16" id="KW-0630">Potassium</keyword>
<evidence type="ECO:0000256" key="7">
    <source>
        <dbReference type="ARBA" id="ARBA00022490"/>
    </source>
</evidence>
<comment type="similarity">
    <text evidence="14 16">Belongs to the type III pantothenate kinase family.</text>
</comment>
<keyword evidence="10 16" id="KW-0418">Kinase</keyword>
<evidence type="ECO:0000256" key="12">
    <source>
        <dbReference type="ARBA" id="ARBA00022958"/>
    </source>
</evidence>
<comment type="function">
    <text evidence="16">Catalyzes the phosphorylation of pantothenate (Pan), the first step in CoA biosynthesis.</text>
</comment>
<dbReference type="CDD" id="cd24015">
    <property type="entry name" value="ASKHA_NBD_PanK-III"/>
    <property type="match status" value="1"/>
</dbReference>
<keyword evidence="7 16" id="KW-0963">Cytoplasm</keyword>
<evidence type="ECO:0000256" key="14">
    <source>
        <dbReference type="ARBA" id="ARBA00038036"/>
    </source>
</evidence>
<keyword evidence="11 16" id="KW-0067">ATP-binding</keyword>
<dbReference type="PANTHER" id="PTHR34265">
    <property type="entry name" value="TYPE III PANTOTHENATE KINASE"/>
    <property type="match status" value="1"/>
</dbReference>
<dbReference type="NCBIfam" id="TIGR00671">
    <property type="entry name" value="baf"/>
    <property type="match status" value="1"/>
</dbReference>
<feature type="active site" description="Proton acceptor" evidence="16">
    <location>
        <position position="96"/>
    </location>
</feature>
<protein>
    <recommendedName>
        <fullName evidence="15 16">Type III pantothenate kinase</fullName>
        <ecNumber evidence="6 16">2.7.1.33</ecNumber>
    </recommendedName>
    <alternativeName>
        <fullName evidence="16">PanK-III</fullName>
    </alternativeName>
    <alternativeName>
        <fullName evidence="16">Pantothenic acid kinase</fullName>
    </alternativeName>
</protein>
<feature type="binding site" evidence="16">
    <location>
        <position position="117"/>
    </location>
    <ligand>
        <name>K(+)</name>
        <dbReference type="ChEBI" id="CHEBI:29103"/>
    </ligand>
</feature>
<dbReference type="Gene3D" id="3.30.420.40">
    <property type="match status" value="2"/>
</dbReference>
<dbReference type="PANTHER" id="PTHR34265:SF1">
    <property type="entry name" value="TYPE III PANTOTHENATE KINASE"/>
    <property type="match status" value="1"/>
</dbReference>
<dbReference type="GO" id="GO:0005737">
    <property type="term" value="C:cytoplasm"/>
    <property type="evidence" value="ECO:0007669"/>
    <property type="project" value="UniProtKB-SubCell"/>
</dbReference>
<feature type="binding site" evidence="16">
    <location>
        <begin position="6"/>
        <end position="13"/>
    </location>
    <ligand>
        <name>ATP</name>
        <dbReference type="ChEBI" id="CHEBI:30616"/>
    </ligand>
</feature>
<sequence length="243" mass="27158">MNLVIDIGNTRTKFSVCNRGDVLTTVPVDEFLPSHIDALKLEYEQLDNVILSAVKDYPGELKTTLQNKFKTFIELDADTPLPIENCYESKETLGKDRIAAVVGAFDLYPKTNVLIIDAGTAITYDILSKDGKYLGGNISPGLEMRFKALHQFTGKLPKIEKAEFNKLYGKTTEQAIRAGVQNGFLYEIDSTITSFKDFYNNLQVIITGGDADFFANKLKNSFFVHFNLTSLGLNRILQHNGEI</sequence>
<comment type="subunit">
    <text evidence="5 16">Homodimer.</text>
</comment>
<dbReference type="GO" id="GO:0005524">
    <property type="term" value="F:ATP binding"/>
    <property type="evidence" value="ECO:0007669"/>
    <property type="project" value="UniProtKB-UniRule"/>
</dbReference>
<dbReference type="RefSeq" id="WP_343333608.1">
    <property type="nucleotide sequence ID" value="NZ_JAPOHD010000027.1"/>
</dbReference>
<dbReference type="GO" id="GO:0015937">
    <property type="term" value="P:coenzyme A biosynthetic process"/>
    <property type="evidence" value="ECO:0007669"/>
    <property type="project" value="UniProtKB-UniRule"/>
</dbReference>
<dbReference type="EMBL" id="JAPOHD010000027">
    <property type="protein sequence ID" value="MCY1721277.1"/>
    <property type="molecule type" value="Genomic_DNA"/>
</dbReference>
<dbReference type="Proteomes" id="UP001145087">
    <property type="component" value="Unassembled WGS sequence"/>
</dbReference>
<dbReference type="GO" id="GO:0046872">
    <property type="term" value="F:metal ion binding"/>
    <property type="evidence" value="ECO:0007669"/>
    <property type="project" value="UniProtKB-KW"/>
</dbReference>
<keyword evidence="16" id="KW-0479">Metal-binding</keyword>
<comment type="cofactor">
    <cofactor evidence="16">
        <name>NH4(+)</name>
        <dbReference type="ChEBI" id="CHEBI:28938"/>
    </cofactor>
    <cofactor evidence="16">
        <name>K(+)</name>
        <dbReference type="ChEBI" id="CHEBI:29103"/>
    </cofactor>
    <text evidence="16">A monovalent cation. Ammonium or potassium.</text>
</comment>
<evidence type="ECO:0000256" key="13">
    <source>
        <dbReference type="ARBA" id="ARBA00022993"/>
    </source>
</evidence>
<feature type="binding site" evidence="16">
    <location>
        <position position="87"/>
    </location>
    <ligand>
        <name>substrate</name>
    </ligand>
</feature>
<accession>A0A9X3F7Q2</accession>
<evidence type="ECO:0000256" key="16">
    <source>
        <dbReference type="HAMAP-Rule" id="MF_01274"/>
    </source>
</evidence>
<evidence type="ECO:0000256" key="11">
    <source>
        <dbReference type="ARBA" id="ARBA00022840"/>
    </source>
</evidence>